<dbReference type="InterPro" id="IPR026341">
    <property type="entry name" value="T9SS_type_B"/>
</dbReference>
<accession>A0A2P8DCC5</accession>
<evidence type="ECO:0000313" key="1">
    <source>
        <dbReference type="EMBL" id="PSK94870.1"/>
    </source>
</evidence>
<dbReference type="Proteomes" id="UP000240572">
    <property type="component" value="Unassembled WGS sequence"/>
</dbReference>
<sequence>MVCLAGILPAVAYGQSSANIIVGQGEASDPNRKELLIPNAFTPNGDGRNDIFQISNFSNEKLIDFRIFNRWGTILFRSTDPKNGWDGTYKGQEQPMGVYGYLICIGYPDGKVETYKGTVTLLR</sequence>
<gene>
    <name evidence="1" type="ORF">B0I18_1011033</name>
</gene>
<dbReference type="Pfam" id="PF13585">
    <property type="entry name" value="CHU_C"/>
    <property type="match status" value="1"/>
</dbReference>
<reference evidence="1 2" key="1">
    <citation type="submission" date="2018-03" db="EMBL/GenBank/DDBJ databases">
        <title>Genomic Encyclopedia of Type Strains, Phase III (KMG-III): the genomes of soil and plant-associated and newly described type strains.</title>
        <authorList>
            <person name="Whitman W."/>
        </authorList>
    </citation>
    <scope>NUCLEOTIDE SEQUENCE [LARGE SCALE GENOMIC DNA]</scope>
    <source>
        <strain evidence="1 2">CGMCC 1.12700</strain>
    </source>
</reference>
<name>A0A2P8DCC5_9BACT</name>
<dbReference type="EMBL" id="PYGD01000001">
    <property type="protein sequence ID" value="PSK94870.1"/>
    <property type="molecule type" value="Genomic_DNA"/>
</dbReference>
<protein>
    <submittedName>
        <fullName evidence="1">Gliding motility-associated-like protein</fullName>
    </submittedName>
</protein>
<dbReference type="AlphaFoldDB" id="A0A2P8DCC5"/>
<keyword evidence="2" id="KW-1185">Reference proteome</keyword>
<organism evidence="1 2">
    <name type="scientific">Taibaiella chishuiensis</name>
    <dbReference type="NCBI Taxonomy" id="1434707"/>
    <lineage>
        <taxon>Bacteria</taxon>
        <taxon>Pseudomonadati</taxon>
        <taxon>Bacteroidota</taxon>
        <taxon>Chitinophagia</taxon>
        <taxon>Chitinophagales</taxon>
        <taxon>Chitinophagaceae</taxon>
        <taxon>Taibaiella</taxon>
    </lineage>
</organism>
<evidence type="ECO:0000313" key="2">
    <source>
        <dbReference type="Proteomes" id="UP000240572"/>
    </source>
</evidence>
<proteinExistence type="predicted"/>
<dbReference type="NCBIfam" id="TIGR04131">
    <property type="entry name" value="Bac_Flav_CTERM"/>
    <property type="match status" value="1"/>
</dbReference>
<comment type="caution">
    <text evidence="1">The sequence shown here is derived from an EMBL/GenBank/DDBJ whole genome shotgun (WGS) entry which is preliminary data.</text>
</comment>